<comment type="caution">
    <text evidence="2">The sequence shown here is derived from an EMBL/GenBank/DDBJ whole genome shotgun (WGS) entry which is preliminary data.</text>
</comment>
<proteinExistence type="predicted"/>
<protein>
    <submittedName>
        <fullName evidence="2">Uncharacterized protein</fullName>
    </submittedName>
</protein>
<keyword evidence="3" id="KW-1185">Reference proteome</keyword>
<dbReference type="Proteomes" id="UP001174936">
    <property type="component" value="Unassembled WGS sequence"/>
</dbReference>
<dbReference type="AlphaFoldDB" id="A0AA39Y9K1"/>
<evidence type="ECO:0000313" key="2">
    <source>
        <dbReference type="EMBL" id="KAK0647010.1"/>
    </source>
</evidence>
<evidence type="ECO:0000313" key="3">
    <source>
        <dbReference type="Proteomes" id="UP001174936"/>
    </source>
</evidence>
<accession>A0AA39Y9K1</accession>
<dbReference type="EMBL" id="JAULSV010000004">
    <property type="protein sequence ID" value="KAK0647010.1"/>
    <property type="molecule type" value="Genomic_DNA"/>
</dbReference>
<sequence length="223" mass="23471">MSFQPQQQPPAFRNETIVSAAHGNAAVFDATMPLSITHHAEGAVLKPLEQSPSATATTTTSWEKAKVHFPLPTLPSPRQEPPPEQEQSGRGAIMASLSLEIAVAPHGLNGLGRHHGPTRVTGVCLYAGQELMGSWGECEGGGGGQQQLSPLPADSDFRIHVLSDFYQADDKETLKLNNCMRGLSVTLTVEFGGLNPAICVSSVALVQTLRVVDMGGGFGMGGC</sequence>
<gene>
    <name evidence="2" type="ORF">B0T16DRAFT_458877</name>
</gene>
<feature type="compositionally biased region" description="Pro residues" evidence="1">
    <location>
        <begin position="72"/>
        <end position="84"/>
    </location>
</feature>
<reference evidence="2" key="1">
    <citation type="submission" date="2023-06" db="EMBL/GenBank/DDBJ databases">
        <title>Genome-scale phylogeny and comparative genomics of the fungal order Sordariales.</title>
        <authorList>
            <consortium name="Lawrence Berkeley National Laboratory"/>
            <person name="Hensen N."/>
            <person name="Bonometti L."/>
            <person name="Westerberg I."/>
            <person name="Brannstrom I.O."/>
            <person name="Guillou S."/>
            <person name="Cros-Aarteil S."/>
            <person name="Calhoun S."/>
            <person name="Haridas S."/>
            <person name="Kuo A."/>
            <person name="Mondo S."/>
            <person name="Pangilinan J."/>
            <person name="Riley R."/>
            <person name="Labutti K."/>
            <person name="Andreopoulos B."/>
            <person name="Lipzen A."/>
            <person name="Chen C."/>
            <person name="Yanf M."/>
            <person name="Daum C."/>
            <person name="Ng V."/>
            <person name="Clum A."/>
            <person name="Steindorff A."/>
            <person name="Ohm R."/>
            <person name="Martin F."/>
            <person name="Silar P."/>
            <person name="Natvig D."/>
            <person name="Lalanne C."/>
            <person name="Gautier V."/>
            <person name="Ament-Velasquez S.L."/>
            <person name="Kruys A."/>
            <person name="Hutchinson M.I."/>
            <person name="Powell A.J."/>
            <person name="Barry K."/>
            <person name="Miller A.N."/>
            <person name="Grigoriev I.V."/>
            <person name="Debuchy R."/>
            <person name="Gladieux P."/>
            <person name="Thoren M.H."/>
            <person name="Johannesson H."/>
        </authorList>
    </citation>
    <scope>NUCLEOTIDE SEQUENCE</scope>
    <source>
        <strain evidence="2">SMH2532-1</strain>
    </source>
</reference>
<feature type="region of interest" description="Disordered" evidence="1">
    <location>
        <begin position="47"/>
        <end position="90"/>
    </location>
</feature>
<evidence type="ECO:0000256" key="1">
    <source>
        <dbReference type="SAM" id="MobiDB-lite"/>
    </source>
</evidence>
<name>A0AA39Y9K1_9PEZI</name>
<organism evidence="2 3">
    <name type="scientific">Cercophora newfieldiana</name>
    <dbReference type="NCBI Taxonomy" id="92897"/>
    <lineage>
        <taxon>Eukaryota</taxon>
        <taxon>Fungi</taxon>
        <taxon>Dikarya</taxon>
        <taxon>Ascomycota</taxon>
        <taxon>Pezizomycotina</taxon>
        <taxon>Sordariomycetes</taxon>
        <taxon>Sordariomycetidae</taxon>
        <taxon>Sordariales</taxon>
        <taxon>Lasiosphaeriaceae</taxon>
        <taxon>Cercophora</taxon>
    </lineage>
</organism>